<dbReference type="PANTHER" id="PTHR20963:SF8">
    <property type="entry name" value="MULTIPLE INOSITOL POLYPHOSPHATE PHOSPHATASE 1"/>
    <property type="match status" value="1"/>
</dbReference>
<evidence type="ECO:0000256" key="3">
    <source>
        <dbReference type="ARBA" id="ARBA00023136"/>
    </source>
</evidence>
<reference key="2">
    <citation type="submission" date="2011-10" db="EMBL/GenBank/DDBJ databases">
        <title>The genome and transcriptome sequence of Clonorchis sinensis provide insights into the carcinogenic liver fluke.</title>
        <authorList>
            <person name="Wang X."/>
            <person name="Huang Y."/>
            <person name="Chen W."/>
            <person name="Liu H."/>
            <person name="Guo L."/>
            <person name="Chen Y."/>
            <person name="Luo F."/>
            <person name="Zhou W."/>
            <person name="Sun J."/>
            <person name="Mao Q."/>
            <person name="Liang P."/>
            <person name="Zhou C."/>
            <person name="Tian Y."/>
            <person name="Men J."/>
            <person name="Lv X."/>
            <person name="Huang L."/>
            <person name="Zhou J."/>
            <person name="Hu Y."/>
            <person name="Li R."/>
            <person name="Zhang F."/>
            <person name="Lei H."/>
            <person name="Li X."/>
            <person name="Hu X."/>
            <person name="Liang C."/>
            <person name="Xu J."/>
            <person name="Wu Z."/>
            <person name="Yu X."/>
        </authorList>
    </citation>
    <scope>NUCLEOTIDE SEQUENCE</scope>
    <source>
        <strain>Henan</strain>
    </source>
</reference>
<dbReference type="GO" id="GO:0052745">
    <property type="term" value="F:inositol phosphate phosphatase activity"/>
    <property type="evidence" value="ECO:0007669"/>
    <property type="project" value="TreeGrafter"/>
</dbReference>
<feature type="non-terminal residue" evidence="4">
    <location>
        <position position="1"/>
    </location>
</feature>
<proteinExistence type="predicted"/>
<organism evidence="4 5">
    <name type="scientific">Clonorchis sinensis</name>
    <name type="common">Chinese liver fluke</name>
    <dbReference type="NCBI Taxonomy" id="79923"/>
    <lineage>
        <taxon>Eukaryota</taxon>
        <taxon>Metazoa</taxon>
        <taxon>Spiralia</taxon>
        <taxon>Lophotrochozoa</taxon>
        <taxon>Platyhelminthes</taxon>
        <taxon>Trematoda</taxon>
        <taxon>Digenea</taxon>
        <taxon>Opisthorchiida</taxon>
        <taxon>Opisthorchiata</taxon>
        <taxon>Opisthorchiidae</taxon>
        <taxon>Clonorchis</taxon>
    </lineage>
</organism>
<evidence type="ECO:0000256" key="2">
    <source>
        <dbReference type="ARBA" id="ARBA00022729"/>
    </source>
</evidence>
<reference evidence="4" key="1">
    <citation type="journal article" date="2011" name="Genome Biol.">
        <title>The draft genome of the carcinogenic human liver fluke Clonorchis sinensis.</title>
        <authorList>
            <person name="Wang X."/>
            <person name="Chen W."/>
            <person name="Huang Y."/>
            <person name="Sun J."/>
            <person name="Men J."/>
            <person name="Liu H."/>
            <person name="Luo F."/>
            <person name="Guo L."/>
            <person name="Lv X."/>
            <person name="Deng C."/>
            <person name="Zhou C."/>
            <person name="Fan Y."/>
            <person name="Li X."/>
            <person name="Huang L."/>
            <person name="Hu Y."/>
            <person name="Liang C."/>
            <person name="Hu X."/>
            <person name="Xu J."/>
            <person name="Yu X."/>
        </authorList>
    </citation>
    <scope>NUCLEOTIDE SEQUENCE [LARGE SCALE GENOMIC DNA]</scope>
    <source>
        <strain evidence="4">Henan</strain>
    </source>
</reference>
<evidence type="ECO:0000256" key="1">
    <source>
        <dbReference type="ARBA" id="ARBA00004370"/>
    </source>
</evidence>
<keyword evidence="5" id="KW-1185">Reference proteome</keyword>
<dbReference type="SUPFAM" id="SSF53254">
    <property type="entry name" value="Phosphoglycerate mutase-like"/>
    <property type="match status" value="1"/>
</dbReference>
<dbReference type="InterPro" id="IPR029033">
    <property type="entry name" value="His_PPase_superfam"/>
</dbReference>
<dbReference type="GO" id="GO:0003993">
    <property type="term" value="F:acid phosphatase activity"/>
    <property type="evidence" value="ECO:0007669"/>
    <property type="project" value="TreeGrafter"/>
</dbReference>
<protein>
    <submittedName>
        <fullName evidence="4">Multiple inositol-polyphosphate phosphatase</fullName>
    </submittedName>
</protein>
<dbReference type="GO" id="GO:0016020">
    <property type="term" value="C:membrane"/>
    <property type="evidence" value="ECO:0007669"/>
    <property type="project" value="UniProtKB-SubCell"/>
</dbReference>
<name>G7YWW6_CLOSI</name>
<evidence type="ECO:0000313" key="5">
    <source>
        <dbReference type="Proteomes" id="UP000008909"/>
    </source>
</evidence>
<dbReference type="AlphaFoldDB" id="G7YWW6"/>
<keyword evidence="2" id="KW-0732">Signal</keyword>
<dbReference type="PANTHER" id="PTHR20963">
    <property type="entry name" value="MULTIPLE INOSITOL POLYPHOSPHATE PHOSPHATASE-RELATED"/>
    <property type="match status" value="1"/>
</dbReference>
<keyword evidence="3" id="KW-0472">Membrane</keyword>
<sequence length="304" mass="35503">APDDWRLVVTIAVFRSIRPTDVLYSRWSLQSDPWWFRSQVVFGDRLYGQLNIQNPPGLTIGAHSHFHLTSDNSSGRYFRNRLGYFSEVKVSKVIKPWDFVTWGEYTVYIGVCRTKSHRHFICVDRMQYWTKSYGFKLNYIHSCPLIAEIFLQIREAALNYKRSNYNLSYPNLHRASFWFGHAETLLPVIAALGLFNDSVGHDHILRLYADGFENWGDLRLANILGTYFSDHSTPITFTHRLTALLCRPCMFCVCMHVLTERFKSASSDYYKGFTVCWHHILDWRKGSTRKDAVHVKVSEKKPSQ</sequence>
<evidence type="ECO:0000313" key="4">
    <source>
        <dbReference type="EMBL" id="GAA57446.1"/>
    </source>
</evidence>
<comment type="subcellular location">
    <subcellularLocation>
        <location evidence="1">Membrane</location>
    </subcellularLocation>
</comment>
<dbReference type="EMBL" id="DF144754">
    <property type="protein sequence ID" value="GAA57446.1"/>
    <property type="molecule type" value="Genomic_DNA"/>
</dbReference>
<dbReference type="Proteomes" id="UP000008909">
    <property type="component" value="Unassembled WGS sequence"/>
</dbReference>
<accession>G7YWW6</accession>
<gene>
    <name evidence="4" type="ORF">CLF_112738</name>
</gene>
<dbReference type="Gene3D" id="3.40.50.1240">
    <property type="entry name" value="Phosphoglycerate mutase-like"/>
    <property type="match status" value="1"/>
</dbReference>